<dbReference type="InterPro" id="IPR027932">
    <property type="entry name" value="DUF4606"/>
</dbReference>
<evidence type="ECO:0000256" key="1">
    <source>
        <dbReference type="SAM" id="MobiDB-lite"/>
    </source>
</evidence>
<accession>A0AAV6ZXE2</accession>
<gene>
    <name evidence="2" type="ORF">GDO81_003544</name>
</gene>
<dbReference type="Proteomes" id="UP000824782">
    <property type="component" value="Unassembled WGS sequence"/>
</dbReference>
<dbReference type="AlphaFoldDB" id="A0AAV6ZXE2"/>
<sequence>MALSPVSEESPNYEEVLQKSDSLSCGFRYSGDSFESSIGESNGRYKSDASDFITKSEKYLSDSFESFEGESSPQQRSDSFQSLTGDSSRNYESDSFESLSVESGVHRSDSSESSSIETVSIEDDHKDNHQGTGLIGKLIKTLVDGNLRPNNSFQHRLKSDAHQECSGSDNKAVNSYCSIKIEHLRQSAKRQRKRHPLTRPGAAANTHEPCPVPRELMNRLQLQRIKETIDQVIKADMHDPTTCPDCSSKQAELAQCRFIRMKKNKLEADLLHKKMEEHMYSKDLVTSIGEIFQSLPKLSEEQNAIWERLYNSVKKT</sequence>
<feature type="compositionally biased region" description="Basic residues" evidence="1">
    <location>
        <begin position="187"/>
        <end position="197"/>
    </location>
</feature>
<dbReference type="Pfam" id="PF15379">
    <property type="entry name" value="DUF4606"/>
    <property type="match status" value="1"/>
</dbReference>
<comment type="caution">
    <text evidence="2">The sequence shown here is derived from an EMBL/GenBank/DDBJ whole genome shotgun (WGS) entry which is preliminary data.</text>
</comment>
<feature type="compositionally biased region" description="Low complexity" evidence="1">
    <location>
        <begin position="63"/>
        <end position="72"/>
    </location>
</feature>
<dbReference type="PANTHER" id="PTHR35256:SF1">
    <property type="entry name" value="EXPRESSED SEQUENCE AI429214"/>
    <property type="match status" value="1"/>
</dbReference>
<feature type="compositionally biased region" description="Polar residues" evidence="1">
    <location>
        <begin position="73"/>
        <end position="90"/>
    </location>
</feature>
<protein>
    <submittedName>
        <fullName evidence="2">Uncharacterized protein</fullName>
    </submittedName>
</protein>
<feature type="region of interest" description="Disordered" evidence="1">
    <location>
        <begin position="1"/>
        <end position="21"/>
    </location>
</feature>
<name>A0AAV6ZXE2_ENGPU</name>
<evidence type="ECO:0000313" key="2">
    <source>
        <dbReference type="EMBL" id="KAG8553789.1"/>
    </source>
</evidence>
<evidence type="ECO:0000313" key="3">
    <source>
        <dbReference type="Proteomes" id="UP000824782"/>
    </source>
</evidence>
<dbReference type="EMBL" id="WNYA01000010">
    <property type="protein sequence ID" value="KAG8553789.1"/>
    <property type="molecule type" value="Genomic_DNA"/>
</dbReference>
<proteinExistence type="predicted"/>
<feature type="region of interest" description="Disordered" evidence="1">
    <location>
        <begin position="187"/>
        <end position="211"/>
    </location>
</feature>
<feature type="region of interest" description="Disordered" evidence="1">
    <location>
        <begin position="63"/>
        <end position="132"/>
    </location>
</feature>
<organism evidence="2 3">
    <name type="scientific">Engystomops pustulosus</name>
    <name type="common">Tungara frog</name>
    <name type="synonym">Physalaemus pustulosus</name>
    <dbReference type="NCBI Taxonomy" id="76066"/>
    <lineage>
        <taxon>Eukaryota</taxon>
        <taxon>Metazoa</taxon>
        <taxon>Chordata</taxon>
        <taxon>Craniata</taxon>
        <taxon>Vertebrata</taxon>
        <taxon>Euteleostomi</taxon>
        <taxon>Amphibia</taxon>
        <taxon>Batrachia</taxon>
        <taxon>Anura</taxon>
        <taxon>Neobatrachia</taxon>
        <taxon>Hyloidea</taxon>
        <taxon>Leptodactylidae</taxon>
        <taxon>Leiuperinae</taxon>
        <taxon>Engystomops</taxon>
    </lineage>
</organism>
<dbReference type="PANTHER" id="PTHR35256">
    <property type="entry name" value="CHROMOSOME 8 OPEN READING FRAME 48"/>
    <property type="match status" value="1"/>
</dbReference>
<reference evidence="2" key="1">
    <citation type="thesis" date="2020" institute="ProQuest LLC" country="789 East Eisenhower Parkway, Ann Arbor, MI, USA">
        <title>Comparative Genomics and Chromosome Evolution.</title>
        <authorList>
            <person name="Mudd A.B."/>
        </authorList>
    </citation>
    <scope>NUCLEOTIDE SEQUENCE</scope>
    <source>
        <strain evidence="2">237g6f4</strain>
        <tissue evidence="2">Blood</tissue>
    </source>
</reference>
<keyword evidence="3" id="KW-1185">Reference proteome</keyword>